<evidence type="ECO:0000313" key="7">
    <source>
        <dbReference type="Proteomes" id="UP000192257"/>
    </source>
</evidence>
<dbReference type="GO" id="GO:0031410">
    <property type="term" value="C:cytoplasmic vesicle"/>
    <property type="evidence" value="ECO:0007669"/>
    <property type="project" value="UniProtKB-SubCell"/>
</dbReference>
<feature type="region of interest" description="Disordered" evidence="5">
    <location>
        <begin position="485"/>
        <end position="515"/>
    </location>
</feature>
<dbReference type="PANTHER" id="PTHR21514">
    <property type="entry name" value="AP-4 COMPLEX ACCESSORY SUBUNIT TEPSIN"/>
    <property type="match status" value="1"/>
</dbReference>
<accession>A0A1X0P9Y7</accession>
<evidence type="ECO:0000256" key="1">
    <source>
        <dbReference type="ARBA" id="ARBA00004541"/>
    </source>
</evidence>
<dbReference type="EMBL" id="NBCO01000001">
    <property type="protein sequence ID" value="ORC93270.1"/>
    <property type="molecule type" value="Genomic_DNA"/>
</dbReference>
<feature type="compositionally biased region" description="Polar residues" evidence="5">
    <location>
        <begin position="485"/>
        <end position="500"/>
    </location>
</feature>
<evidence type="ECO:0000256" key="5">
    <source>
        <dbReference type="SAM" id="MobiDB-lite"/>
    </source>
</evidence>
<feature type="compositionally biased region" description="Low complexity" evidence="5">
    <location>
        <begin position="825"/>
        <end position="841"/>
    </location>
</feature>
<keyword evidence="3" id="KW-0333">Golgi apparatus</keyword>
<dbReference type="GeneID" id="39980608"/>
<dbReference type="RefSeq" id="XP_028887336.1">
    <property type="nucleotide sequence ID" value="XM_029020828.1"/>
</dbReference>
<dbReference type="Gene3D" id="1.25.40.90">
    <property type="match status" value="1"/>
</dbReference>
<dbReference type="CDD" id="cd03572">
    <property type="entry name" value="ENTH_like_Tepsin"/>
    <property type="match status" value="1"/>
</dbReference>
<gene>
    <name evidence="6" type="ORF">TM35_000011470</name>
</gene>
<protein>
    <recommendedName>
        <fullName evidence="8">Epsin</fullName>
    </recommendedName>
</protein>
<keyword evidence="4" id="KW-0968">Cytoplasmic vesicle</keyword>
<name>A0A1X0P9Y7_9TRYP</name>
<dbReference type="InterPro" id="IPR035802">
    <property type="entry name" value="ENTH/VHS_tepsin"/>
</dbReference>
<proteinExistence type="predicted"/>
<keyword evidence="7" id="KW-1185">Reference proteome</keyword>
<dbReference type="GO" id="GO:0032588">
    <property type="term" value="C:trans-Golgi network membrane"/>
    <property type="evidence" value="ECO:0007669"/>
    <property type="project" value="TreeGrafter"/>
</dbReference>
<dbReference type="PANTHER" id="PTHR21514:SF0">
    <property type="entry name" value="AP-4 COMPLEX ACCESSORY SUBUNIT TEPSIN"/>
    <property type="match status" value="1"/>
</dbReference>
<dbReference type="VEuPathDB" id="TriTrypDB:TM35_000011470"/>
<sequence>MDRGLFRRAIADNEEPTSGFMYREMAQWTFKDYNTQMKFIDALLEKLKPNSGVHVLYKILRIIKVMCETGHSDFQKEMQKNSRTEEIKAFTMYRGKPDANHGDSLNEKVRLAARDAMEAVFSHHNERRLSLATMGYGNNESQNNSYSGVSGGGVLAQPTFTTGHTVTGALLEGPMSVHSNRIAPMPTTNKWAEHVAQQASAANTSITSRMMSALTEKAKTGFGILGNSNVIGQYKSAKDELYENALRLGTTGMNTGSLSSVDTGSFKPPELKEVEPYSSGVEGSSSGWKFIEDSARGGGGGGSSSHETKSSFTFQQQERERVTPFQASVQRICQMKSTPQRVELHTFLSQCILIGEEMMRQRVDAVVDGSEQQECWEELAEALDTQLTQQHPWQRRLNALVAIEALILPRNGDAHWDETIATMMRQSVVRYFLENPEDVQRNVSVVQATLRERAQRVLKLLGLPESDANNTMTVDSDHAGAVGTAGQTFTWSTPTNNSTALGMREGGVSGSTAERDTTVDMSGMAFRAAHRGIKDKTTLKKRAPMHFVDDGVVNTTCVNNSYTNNNNHNHNNINCGNGSNPNKMNNTSGTGNIALNNAIIGNMNSNNMNNNYHKSAGGNDVLDELFGSPATTTTTTTTTTTRTAPITSVNDGSTPFDFLKVTGVEASTPFVVSPSLPSSMGGSLPSTDVNVRNIIDDNNKNENAILSGNGFNTFPIPTSSLPNTTTTTSTSTAPTFAGPSSAMLLQMQQQLQVLMNNLQNNQSPDALAQIQSLVEKQQNLMTLISQQQQQQQHALWDTSSYNSVSGSGGSALPVHNHFSMGVVHSSSSTSSSSFPTKPSNSLADVQREMMSHMATFKQGQ</sequence>
<reference evidence="6 7" key="1">
    <citation type="submission" date="2017-03" db="EMBL/GenBank/DDBJ databases">
        <title>An alternative strategy for trypanosome survival in the mammalian bloodstream revealed through genome and transcriptome analysis of the ubiquitous bovine parasite Trypanosoma (Megatrypanum) theileri.</title>
        <authorList>
            <person name="Kelly S."/>
            <person name="Ivens A."/>
            <person name="Mott A."/>
            <person name="O'Neill E."/>
            <person name="Emms D."/>
            <person name="Macleod O."/>
            <person name="Voorheis P."/>
            <person name="Matthews J."/>
            <person name="Matthews K."/>
            <person name="Carrington M."/>
        </authorList>
    </citation>
    <scope>NUCLEOTIDE SEQUENCE [LARGE SCALE GENOMIC DNA]</scope>
    <source>
        <strain evidence="6">Edinburgh</strain>
    </source>
</reference>
<evidence type="ECO:0000313" key="6">
    <source>
        <dbReference type="EMBL" id="ORC93270.1"/>
    </source>
</evidence>
<evidence type="ECO:0000256" key="4">
    <source>
        <dbReference type="ARBA" id="ARBA00023329"/>
    </source>
</evidence>
<comment type="caution">
    <text evidence="6">The sequence shown here is derived from an EMBL/GenBank/DDBJ whole genome shotgun (WGS) entry which is preliminary data.</text>
</comment>
<dbReference type="InterPro" id="IPR039273">
    <property type="entry name" value="TEPSIN"/>
</dbReference>
<dbReference type="AlphaFoldDB" id="A0A1X0P9Y7"/>
<evidence type="ECO:0000256" key="3">
    <source>
        <dbReference type="ARBA" id="ARBA00023034"/>
    </source>
</evidence>
<dbReference type="InterPro" id="IPR008942">
    <property type="entry name" value="ENTH_VHS"/>
</dbReference>
<dbReference type="SUPFAM" id="SSF48464">
    <property type="entry name" value="ENTH/VHS domain"/>
    <property type="match status" value="1"/>
</dbReference>
<dbReference type="OrthoDB" id="118154at2759"/>
<feature type="region of interest" description="Disordered" evidence="5">
    <location>
        <begin position="259"/>
        <end position="319"/>
    </location>
</feature>
<evidence type="ECO:0008006" key="8">
    <source>
        <dbReference type="Google" id="ProtNLM"/>
    </source>
</evidence>
<evidence type="ECO:0000256" key="2">
    <source>
        <dbReference type="ARBA" id="ARBA00004555"/>
    </source>
</evidence>
<dbReference type="Proteomes" id="UP000192257">
    <property type="component" value="Unassembled WGS sequence"/>
</dbReference>
<organism evidence="6 7">
    <name type="scientific">Trypanosoma theileri</name>
    <dbReference type="NCBI Taxonomy" id="67003"/>
    <lineage>
        <taxon>Eukaryota</taxon>
        <taxon>Discoba</taxon>
        <taxon>Euglenozoa</taxon>
        <taxon>Kinetoplastea</taxon>
        <taxon>Metakinetoplastina</taxon>
        <taxon>Trypanosomatida</taxon>
        <taxon>Trypanosomatidae</taxon>
        <taxon>Trypanosoma</taxon>
    </lineage>
</organism>
<feature type="region of interest" description="Disordered" evidence="5">
    <location>
        <begin position="822"/>
        <end position="841"/>
    </location>
</feature>
<comment type="subcellular location">
    <subcellularLocation>
        <location evidence="1">Cytoplasmic vesicle</location>
    </subcellularLocation>
    <subcellularLocation>
        <location evidence="2">Golgi apparatus</location>
    </subcellularLocation>
</comment>